<dbReference type="SMART" id="SM00005">
    <property type="entry name" value="DEATH"/>
    <property type="match status" value="1"/>
</dbReference>
<feature type="domain" description="Death" evidence="2">
    <location>
        <begin position="563"/>
        <end position="647"/>
    </location>
</feature>
<dbReference type="PROSITE" id="PS50017">
    <property type="entry name" value="DEATH_DOMAIN"/>
    <property type="match status" value="1"/>
</dbReference>
<evidence type="ECO:0000313" key="4">
    <source>
        <dbReference type="Proteomes" id="UP001158576"/>
    </source>
</evidence>
<proteinExistence type="predicted"/>
<dbReference type="Proteomes" id="UP001158576">
    <property type="component" value="Chromosome 1"/>
</dbReference>
<dbReference type="Pfam" id="PF11957">
    <property type="entry name" value="efThoc1"/>
    <property type="match status" value="1"/>
</dbReference>
<dbReference type="InterPro" id="IPR000488">
    <property type="entry name" value="Death_dom"/>
</dbReference>
<dbReference type="Gene3D" id="1.10.533.10">
    <property type="entry name" value="Death Domain, Fas"/>
    <property type="match status" value="1"/>
</dbReference>
<protein>
    <submittedName>
        <fullName evidence="3">Oidioi.mRNA.OKI2018_I69.chr1.g2381.t1.cds</fullName>
    </submittedName>
</protein>
<evidence type="ECO:0000259" key="2">
    <source>
        <dbReference type="PROSITE" id="PS50017"/>
    </source>
</evidence>
<feature type="compositionally biased region" description="Basic and acidic residues" evidence="1">
    <location>
        <begin position="543"/>
        <end position="553"/>
    </location>
</feature>
<gene>
    <name evidence="3" type="ORF">OKIOD_LOCUS11146</name>
</gene>
<dbReference type="EMBL" id="OU015566">
    <property type="protein sequence ID" value="CAG5105707.1"/>
    <property type="molecule type" value="Genomic_DNA"/>
</dbReference>
<feature type="compositionally biased region" description="Acidic residues" evidence="1">
    <location>
        <begin position="531"/>
        <end position="542"/>
    </location>
</feature>
<dbReference type="PANTHER" id="PTHR13265">
    <property type="entry name" value="THO COMPLEX SUBUNIT 1"/>
    <property type="match status" value="1"/>
</dbReference>
<evidence type="ECO:0000313" key="3">
    <source>
        <dbReference type="EMBL" id="CAG5105707.1"/>
    </source>
</evidence>
<name>A0ABN7T038_OIKDI</name>
<dbReference type="InterPro" id="IPR011029">
    <property type="entry name" value="DEATH-like_dom_sf"/>
</dbReference>
<sequence length="650" mass="75154">MVQAPSEFDFTLTLSSFSEGFDKDFVGGKPNEFISRYSATQGTDADKKQVADQCLKVKLQEVLVTTSDISSVISLLTFATSCARKGLCSVLTPLALISDALECSTLDDCEKIFDFVEKQTPIWKSAQFYVNACKNQLLRNCNDLLRRLRKTSQSQNNVFCGRIHIFLTRIFPISEKSALNLNSNFNLDNETDFTRIEDDETENRELYNSLWSVQDFFRNPLQLYEPSKFAEFEKAVNTINTAFTNFKLEVNEDEEEKRSKKEVDYDSLDVEMKSNGQIVYFPKFLTSFNLLELQLNDPSFRRQILTEILFLFQYLTGYVKFRSATNVLPFASREWIRNTEKTIYELLQETPPNGKKYVLFVKHLIEREAFWVKWKNEGCPRFMREKDKDGASRPKKRKTIFDDYMSDKKLGLGSPELTKLWGRSLPNLEACKTENRQFIPKVHTFFEEAMEHADPANEIEDQYKCYKNAEFGWRSLRLLAHASPHFFSLQPASMHHLAVPKYLEHILKKLLKEVADKEPKEENEENKTLDAEADTNEFEDEKELLKTPPREESETPAPDGRVTSEQIDKLSTELGDKWKELAEELRHITAKDIKNCEEDAEDDALRARIALCTWQDKNGAEATSEVLMETLRAIGLDEIANNVFGEKMEQ</sequence>
<keyword evidence="4" id="KW-1185">Reference proteome</keyword>
<feature type="region of interest" description="Disordered" evidence="1">
    <location>
        <begin position="517"/>
        <end position="566"/>
    </location>
</feature>
<reference evidence="3 4" key="1">
    <citation type="submission" date="2021-04" db="EMBL/GenBank/DDBJ databases">
        <authorList>
            <person name="Bliznina A."/>
        </authorList>
    </citation>
    <scope>NUCLEOTIDE SEQUENCE [LARGE SCALE GENOMIC DNA]</scope>
</reference>
<feature type="compositionally biased region" description="Basic and acidic residues" evidence="1">
    <location>
        <begin position="517"/>
        <end position="530"/>
    </location>
</feature>
<organism evidence="3 4">
    <name type="scientific">Oikopleura dioica</name>
    <name type="common">Tunicate</name>
    <dbReference type="NCBI Taxonomy" id="34765"/>
    <lineage>
        <taxon>Eukaryota</taxon>
        <taxon>Metazoa</taxon>
        <taxon>Chordata</taxon>
        <taxon>Tunicata</taxon>
        <taxon>Appendicularia</taxon>
        <taxon>Copelata</taxon>
        <taxon>Oikopleuridae</taxon>
        <taxon>Oikopleura</taxon>
    </lineage>
</organism>
<accession>A0ABN7T038</accession>
<dbReference type="SUPFAM" id="SSF47986">
    <property type="entry name" value="DEATH domain"/>
    <property type="match status" value="1"/>
</dbReference>
<dbReference type="Pfam" id="PF00531">
    <property type="entry name" value="Death"/>
    <property type="match status" value="1"/>
</dbReference>
<dbReference type="PANTHER" id="PTHR13265:SF0">
    <property type="entry name" value="HPR1"/>
    <property type="match status" value="1"/>
</dbReference>
<dbReference type="InterPro" id="IPR021861">
    <property type="entry name" value="THO_THOC1"/>
</dbReference>
<evidence type="ECO:0000256" key="1">
    <source>
        <dbReference type="SAM" id="MobiDB-lite"/>
    </source>
</evidence>